<evidence type="ECO:0008006" key="4">
    <source>
        <dbReference type="Google" id="ProtNLM"/>
    </source>
</evidence>
<name>A0ABD5HVL4_BACTU</name>
<dbReference type="RefSeq" id="WP_000383972.1">
    <property type="nucleotide sequence ID" value="NZ_JAWQCK010000007.1"/>
</dbReference>
<evidence type="ECO:0000313" key="2">
    <source>
        <dbReference type="EMBL" id="MDW9208994.1"/>
    </source>
</evidence>
<proteinExistence type="predicted"/>
<dbReference type="EMBL" id="JAWQCK010000007">
    <property type="protein sequence ID" value="MDW9208994.1"/>
    <property type="molecule type" value="Genomic_DNA"/>
</dbReference>
<dbReference type="Proteomes" id="UP001272716">
    <property type="component" value="Unassembled WGS sequence"/>
</dbReference>
<gene>
    <name evidence="2" type="ORF">BTTOUR_09665</name>
</gene>
<organism evidence="2 3">
    <name type="scientific">Bacillus thuringiensis serovar toumanoffi</name>
    <dbReference type="NCBI Taxonomy" id="180862"/>
    <lineage>
        <taxon>Bacteria</taxon>
        <taxon>Bacillati</taxon>
        <taxon>Bacillota</taxon>
        <taxon>Bacilli</taxon>
        <taxon>Bacillales</taxon>
        <taxon>Bacillaceae</taxon>
        <taxon>Bacillus</taxon>
        <taxon>Bacillus cereus group</taxon>
    </lineage>
</organism>
<protein>
    <recommendedName>
        <fullName evidence="4">DUF4282 domain-containing protein</fullName>
    </recommendedName>
</protein>
<keyword evidence="1" id="KW-0812">Transmembrane</keyword>
<reference evidence="2 3" key="1">
    <citation type="submission" date="2023-10" db="EMBL/GenBank/DDBJ databases">
        <title>Draft Genome Sequence of Bacillus thuringiensis serovar. toumanoffi 4059: Identification of a Novel Cry Protein Candidate.</title>
        <authorList>
            <person name="Murdoch R.W."/>
            <person name="Gemler B."/>
            <person name="Heater B.S."/>
        </authorList>
    </citation>
    <scope>NUCLEOTIDE SEQUENCE [LARGE SCALE GENOMIC DNA]</scope>
    <source>
        <strain evidence="2 3">4059</strain>
    </source>
</reference>
<keyword evidence="1" id="KW-1133">Transmembrane helix</keyword>
<feature type="transmembrane region" description="Helical" evidence="1">
    <location>
        <begin position="6"/>
        <end position="23"/>
    </location>
</feature>
<comment type="caution">
    <text evidence="2">The sequence shown here is derived from an EMBL/GenBank/DDBJ whole genome shotgun (WGS) entry which is preliminary data.</text>
</comment>
<sequence length="75" mass="9005">MDWLLIAVGIYLLIGVVLLVWSIKTSEWGVLFLHIPLTLFILLGWPLMFRSIVNEAFENYMRWELKRKIEKENKR</sequence>
<dbReference type="AlphaFoldDB" id="A0ABD5HVL4"/>
<evidence type="ECO:0000313" key="3">
    <source>
        <dbReference type="Proteomes" id="UP001272716"/>
    </source>
</evidence>
<feature type="transmembrane region" description="Helical" evidence="1">
    <location>
        <begin position="30"/>
        <end position="53"/>
    </location>
</feature>
<accession>A0ABD5HVL4</accession>
<keyword evidence="1" id="KW-0472">Membrane</keyword>
<evidence type="ECO:0000256" key="1">
    <source>
        <dbReference type="SAM" id="Phobius"/>
    </source>
</evidence>